<gene>
    <name evidence="2" type="ORF">SAMN05216354_1248</name>
</gene>
<evidence type="ECO:0000313" key="2">
    <source>
        <dbReference type="EMBL" id="SEF70135.1"/>
    </source>
</evidence>
<protein>
    <submittedName>
        <fullName evidence="2">Uncharacterized protein</fullName>
    </submittedName>
</protein>
<organism evidence="2 3">
    <name type="scientific">Xylanibacter ruminicola</name>
    <name type="common">Prevotella ruminicola</name>
    <dbReference type="NCBI Taxonomy" id="839"/>
    <lineage>
        <taxon>Bacteria</taxon>
        <taxon>Pseudomonadati</taxon>
        <taxon>Bacteroidota</taxon>
        <taxon>Bacteroidia</taxon>
        <taxon>Bacteroidales</taxon>
        <taxon>Prevotellaceae</taxon>
        <taxon>Xylanibacter</taxon>
    </lineage>
</organism>
<feature type="chain" id="PRO_5009285736" evidence="1">
    <location>
        <begin position="24"/>
        <end position="362"/>
    </location>
</feature>
<dbReference type="Proteomes" id="UP000236735">
    <property type="component" value="Unassembled WGS sequence"/>
</dbReference>
<dbReference type="AlphaFoldDB" id="A0A1H5U4U3"/>
<reference evidence="2 3" key="1">
    <citation type="submission" date="2016-10" db="EMBL/GenBank/DDBJ databases">
        <authorList>
            <person name="de Groot N.N."/>
        </authorList>
    </citation>
    <scope>NUCLEOTIDE SEQUENCE [LARGE SCALE GENOMIC DNA]</scope>
    <source>
        <strain evidence="2 3">AR32</strain>
    </source>
</reference>
<dbReference type="EMBL" id="FNUV01000003">
    <property type="protein sequence ID" value="SEF70135.1"/>
    <property type="molecule type" value="Genomic_DNA"/>
</dbReference>
<dbReference type="RefSeq" id="WP_146063109.1">
    <property type="nucleotide sequence ID" value="NZ_FNUV01000003.1"/>
</dbReference>
<dbReference type="InterPro" id="IPR011990">
    <property type="entry name" value="TPR-like_helical_dom_sf"/>
</dbReference>
<keyword evidence="1" id="KW-0732">Signal</keyword>
<name>A0A1H5U4U3_XYLRU</name>
<feature type="signal peptide" evidence="1">
    <location>
        <begin position="1"/>
        <end position="23"/>
    </location>
</feature>
<evidence type="ECO:0000313" key="3">
    <source>
        <dbReference type="Proteomes" id="UP000236735"/>
    </source>
</evidence>
<sequence length="362" mass="39916">MNQYTRKVLLLFAVLGQTVTVLADGGADSSSVDSVRLNSPTGVATYHAAPIKLTDLKVDSSKIEFITPQTSQAVEYTYSGVIPLDDERQLLRLKSTNFNHAILDELRSRFVNELQVEGTTLSSLSIVGYGAPAGNWQRNEAQATGRGVDLKQYLMGTEMGGGALNVSWVSEDWDSLLTLIEHSHLVLRYAAADIIRNVEVTEGRERQLMMLGNGTFYRTMQKDLCPALWRMEWKATLRRNIFNTAGGVIKIDSGRKVLSLSDLYELACRFPIGSDDFCSAVDFCWRCYPDNDVAVLNAAGAELVRGNLDHAEQLLQPYESDPRAYNNIGVLCLLRGNRDRAAIYLNLAVAAGSATARKILGQ</sequence>
<dbReference type="SUPFAM" id="SSF48452">
    <property type="entry name" value="TPR-like"/>
    <property type="match status" value="1"/>
</dbReference>
<proteinExistence type="predicted"/>
<evidence type="ECO:0000256" key="1">
    <source>
        <dbReference type="SAM" id="SignalP"/>
    </source>
</evidence>
<accession>A0A1H5U4U3</accession>